<sequence>MADGDFVCMHLLLHGTCPSISGILRRDGRLQKGDQLLAINGQALEVSHQDAIRILQSAQGTAEIVVARGSAQPEPQYQQPQQQHHPQEQLQDEEDGDEEGEEEEEAEDRPASPAVSPRSVGSGEPSVEPFIQEDQAASAAASPRTAGEEQEDGGGEDVEEDGGGEVDEDDSKLGQEKSDMVNASVLDHVKNL</sequence>
<evidence type="ECO:0000256" key="1">
    <source>
        <dbReference type="SAM" id="MobiDB-lite"/>
    </source>
</evidence>
<dbReference type="InterPro" id="IPR036034">
    <property type="entry name" value="PDZ_sf"/>
</dbReference>
<dbReference type="PANTHER" id="PTHR11324">
    <property type="entry name" value="IL16-RELATED"/>
    <property type="match status" value="1"/>
</dbReference>
<evidence type="ECO:0000313" key="4">
    <source>
        <dbReference type="Proteomes" id="UP001283361"/>
    </source>
</evidence>
<evidence type="ECO:0000259" key="2">
    <source>
        <dbReference type="PROSITE" id="PS50106"/>
    </source>
</evidence>
<keyword evidence="4" id="KW-1185">Reference proteome</keyword>
<dbReference type="Proteomes" id="UP001283361">
    <property type="component" value="Unassembled WGS sequence"/>
</dbReference>
<feature type="compositionally biased region" description="Low complexity" evidence="1">
    <location>
        <begin position="72"/>
        <end position="84"/>
    </location>
</feature>
<accession>A0AAE1DEK2</accession>
<dbReference type="AlphaFoldDB" id="A0AAE1DEK2"/>
<dbReference type="SMART" id="SM00228">
    <property type="entry name" value="PDZ"/>
    <property type="match status" value="1"/>
</dbReference>
<dbReference type="EMBL" id="JAWDGP010004106">
    <property type="protein sequence ID" value="KAK3767819.1"/>
    <property type="molecule type" value="Genomic_DNA"/>
</dbReference>
<feature type="region of interest" description="Disordered" evidence="1">
    <location>
        <begin position="70"/>
        <end position="192"/>
    </location>
</feature>
<evidence type="ECO:0000313" key="3">
    <source>
        <dbReference type="EMBL" id="KAK3767819.1"/>
    </source>
</evidence>
<dbReference type="PROSITE" id="PS50106">
    <property type="entry name" value="PDZ"/>
    <property type="match status" value="1"/>
</dbReference>
<dbReference type="Gene3D" id="2.30.42.10">
    <property type="match status" value="1"/>
</dbReference>
<proteinExistence type="predicted"/>
<name>A0AAE1DEK2_9GAST</name>
<comment type="caution">
    <text evidence="3">The sequence shown here is derived from an EMBL/GenBank/DDBJ whole genome shotgun (WGS) entry which is preliminary data.</text>
</comment>
<feature type="compositionally biased region" description="Acidic residues" evidence="1">
    <location>
        <begin position="148"/>
        <end position="170"/>
    </location>
</feature>
<protein>
    <recommendedName>
        <fullName evidence="2">PDZ domain-containing protein</fullName>
    </recommendedName>
</protein>
<reference evidence="3" key="1">
    <citation type="journal article" date="2023" name="G3 (Bethesda)">
        <title>A reference genome for the long-term kleptoplast-retaining sea slug Elysia crispata morphotype clarki.</title>
        <authorList>
            <person name="Eastman K.E."/>
            <person name="Pendleton A.L."/>
            <person name="Shaikh M.A."/>
            <person name="Suttiyut T."/>
            <person name="Ogas R."/>
            <person name="Tomko P."/>
            <person name="Gavelis G."/>
            <person name="Widhalm J.R."/>
            <person name="Wisecaver J.H."/>
        </authorList>
    </citation>
    <scope>NUCLEOTIDE SEQUENCE</scope>
    <source>
        <strain evidence="3">ECLA1</strain>
    </source>
</reference>
<organism evidence="3 4">
    <name type="scientific">Elysia crispata</name>
    <name type="common">lettuce slug</name>
    <dbReference type="NCBI Taxonomy" id="231223"/>
    <lineage>
        <taxon>Eukaryota</taxon>
        <taxon>Metazoa</taxon>
        <taxon>Spiralia</taxon>
        <taxon>Lophotrochozoa</taxon>
        <taxon>Mollusca</taxon>
        <taxon>Gastropoda</taxon>
        <taxon>Heterobranchia</taxon>
        <taxon>Euthyneura</taxon>
        <taxon>Panpulmonata</taxon>
        <taxon>Sacoglossa</taxon>
        <taxon>Placobranchoidea</taxon>
        <taxon>Plakobranchidae</taxon>
        <taxon>Elysia</taxon>
    </lineage>
</organism>
<dbReference type="InterPro" id="IPR001478">
    <property type="entry name" value="PDZ"/>
</dbReference>
<feature type="compositionally biased region" description="Acidic residues" evidence="1">
    <location>
        <begin position="90"/>
        <end position="107"/>
    </location>
</feature>
<dbReference type="SUPFAM" id="SSF50156">
    <property type="entry name" value="PDZ domain-like"/>
    <property type="match status" value="1"/>
</dbReference>
<dbReference type="PANTHER" id="PTHR11324:SF16">
    <property type="entry name" value="PDZ DOMAIN-CONTAINING PROTEIN 2"/>
    <property type="match status" value="1"/>
</dbReference>
<gene>
    <name evidence="3" type="ORF">RRG08_053962</name>
</gene>
<feature type="domain" description="PDZ" evidence="2">
    <location>
        <begin position="26"/>
        <end position="70"/>
    </location>
</feature>